<name>A0A7W9ZE19_NOVIT</name>
<evidence type="ECO:0000259" key="4">
    <source>
        <dbReference type="SMART" id="SM01360"/>
    </source>
</evidence>
<dbReference type="InterPro" id="IPR049120">
    <property type="entry name" value="A2M_bMG2"/>
</dbReference>
<dbReference type="Pfam" id="PF07703">
    <property type="entry name" value="A2M_BRD"/>
    <property type="match status" value="1"/>
</dbReference>
<evidence type="ECO:0000256" key="1">
    <source>
        <dbReference type="ARBA" id="ARBA00010556"/>
    </source>
</evidence>
<dbReference type="Gene3D" id="1.50.10.20">
    <property type="match status" value="1"/>
</dbReference>
<dbReference type="Pfam" id="PF01835">
    <property type="entry name" value="MG2"/>
    <property type="match status" value="1"/>
</dbReference>
<dbReference type="InterPro" id="IPR011625">
    <property type="entry name" value="A2M_N_BRD"/>
</dbReference>
<dbReference type="SMART" id="SM01359">
    <property type="entry name" value="A2M_N_2"/>
    <property type="match status" value="1"/>
</dbReference>
<dbReference type="InterPro" id="IPR021868">
    <property type="entry name" value="Alpha_2_Macroglob_MG3"/>
</dbReference>
<dbReference type="SMART" id="SM01360">
    <property type="entry name" value="A2M"/>
    <property type="match status" value="1"/>
</dbReference>
<dbReference type="Pfam" id="PF00207">
    <property type="entry name" value="A2M"/>
    <property type="match status" value="1"/>
</dbReference>
<dbReference type="Gene3D" id="2.60.40.1930">
    <property type="match status" value="1"/>
</dbReference>
<dbReference type="Pfam" id="PF17972">
    <property type="entry name" value="bMG5"/>
    <property type="match status" value="1"/>
</dbReference>
<gene>
    <name evidence="5" type="ORF">FHS48_000298</name>
</gene>
<dbReference type="SMART" id="SM01419">
    <property type="entry name" value="Thiol-ester_cl"/>
    <property type="match status" value="1"/>
</dbReference>
<proteinExistence type="inferred from homology"/>
<keyword evidence="2" id="KW-0732">Signal</keyword>
<accession>A0A7W9ZE19</accession>
<dbReference type="PANTHER" id="PTHR40094">
    <property type="entry name" value="ALPHA-2-MACROGLOBULIN HOMOLOG"/>
    <property type="match status" value="1"/>
</dbReference>
<dbReference type="Proteomes" id="UP000544872">
    <property type="component" value="Unassembled WGS sequence"/>
</dbReference>
<dbReference type="EMBL" id="JACIIX010000001">
    <property type="protein sequence ID" value="MBB6208917.1"/>
    <property type="molecule type" value="Genomic_DNA"/>
</dbReference>
<evidence type="ECO:0000259" key="3">
    <source>
        <dbReference type="SMART" id="SM01359"/>
    </source>
</evidence>
<evidence type="ECO:0000313" key="5">
    <source>
        <dbReference type="EMBL" id="MBB6208917.1"/>
    </source>
</evidence>
<dbReference type="InterPro" id="IPR002890">
    <property type="entry name" value="MG2"/>
</dbReference>
<dbReference type="InterPro" id="IPR041203">
    <property type="entry name" value="Bact_A2M_MG5"/>
</dbReference>
<dbReference type="PANTHER" id="PTHR40094:SF1">
    <property type="entry name" value="UBIQUITIN DOMAIN-CONTAINING PROTEIN"/>
    <property type="match status" value="1"/>
</dbReference>
<evidence type="ECO:0000256" key="2">
    <source>
        <dbReference type="ARBA" id="ARBA00022729"/>
    </source>
</evidence>
<dbReference type="SUPFAM" id="SSF48239">
    <property type="entry name" value="Terpenoid cyclases/Protein prenyltransferases"/>
    <property type="match status" value="1"/>
</dbReference>
<dbReference type="GO" id="GO:0004866">
    <property type="term" value="F:endopeptidase inhibitor activity"/>
    <property type="evidence" value="ECO:0007669"/>
    <property type="project" value="InterPro"/>
</dbReference>
<dbReference type="InterPro" id="IPR051802">
    <property type="entry name" value="YfhM-like"/>
</dbReference>
<dbReference type="InterPro" id="IPR026284">
    <property type="entry name" value="A2MG_proteobact"/>
</dbReference>
<dbReference type="Pfam" id="PF17962">
    <property type="entry name" value="bMG6"/>
    <property type="match status" value="1"/>
</dbReference>
<dbReference type="InterPro" id="IPR008930">
    <property type="entry name" value="Terpenoid_cyclase/PrenylTrfase"/>
</dbReference>
<dbReference type="PIRSF" id="PIRSF038980">
    <property type="entry name" value="A2M_bac"/>
    <property type="match status" value="1"/>
</dbReference>
<organism evidence="5 6">
    <name type="scientific">Novispirillum itersonii</name>
    <name type="common">Aquaspirillum itersonii</name>
    <dbReference type="NCBI Taxonomy" id="189"/>
    <lineage>
        <taxon>Bacteria</taxon>
        <taxon>Pseudomonadati</taxon>
        <taxon>Pseudomonadota</taxon>
        <taxon>Alphaproteobacteria</taxon>
        <taxon>Rhodospirillales</taxon>
        <taxon>Novispirillaceae</taxon>
        <taxon>Novispirillum</taxon>
    </lineage>
</organism>
<dbReference type="InterPro" id="IPR041462">
    <property type="entry name" value="Bact_A2M_MG6"/>
</dbReference>
<dbReference type="InterPro" id="IPR047565">
    <property type="entry name" value="Alpha-macroglob_thiol-ester_cl"/>
</dbReference>
<dbReference type="RefSeq" id="WP_184260537.1">
    <property type="nucleotide sequence ID" value="NZ_JACIIX010000001.1"/>
</dbReference>
<dbReference type="InterPro" id="IPR041246">
    <property type="entry name" value="Bact_MG10"/>
</dbReference>
<dbReference type="Pfam" id="PF17973">
    <property type="entry name" value="bMG10"/>
    <property type="match status" value="1"/>
</dbReference>
<evidence type="ECO:0008006" key="7">
    <source>
        <dbReference type="Google" id="ProtNLM"/>
    </source>
</evidence>
<sequence>MQRLVIGLATAITIGAGVAGFYGAPRLPAPAATPPVVAAVTAAAPKTTPQPAAPARPGEVQPAGTALHTEAEAVPAGELRYRRTLIETGTDTPEACLLFSAPLDATGATRYTDYLSLPSGLRPVVRVDGSRLCLSGLRFGADYTLELKAGLPGAKGEKLSESTALPLSFGDRAPSVALGSGFILPRETADGLPVTTVNVDTLEIKVIRVGDRLLSQMRSDLLDERTAWSYSVSEFQNETGRLVWKGTMPVKGPRNTAVTSLFPLAEAIGKPEPGAYIVLAGNARDAQDEDDGGYSYGARKAMQWVVQSDLGVTSFDGADGLTLTVRSLGSAKPSSGVRLSLIARNNDELATVTTDADGKARFPAGLMRGEGGSHPVMVMAYGPDGDFTFLDLRRPAFDLSDRGVDGRAPAGPVDAFLYTERGIYRPGETVQLTTLLRDPDVTALEGRSAVIKILRPDGKEYRRFTVTDQGRGAAALSIPLPASASRGLWEAVATIDPEGPAVGRISFDVQDFVPQRLGLTIGDRPKVLHPGDSLSIPVEARFLYGAVAAELGGEADLTLEPDPNPYPRHKGFLWGIPDERFDSSRTDLEVADTDSAGRTAITGSVPQAVTSTRPLRADLRVAIREPGGRPTSDHLYLPVALRPLSIGIRPHFDGSVREGQDAAFDVIAVNETGEPVAAPALKYQLFRDRSTWQWFRRDNQWRYERIEREQELTSGTLSAGPDAPAVLRQAIQWGGYRLLVRDDASGAMTSVRFTGGWYGTSAADRPDRLKVAIDKPATTVGETVRLRIESEFAGEAQVVIANERIHETRTLSVPAGGTDIPVTLQADWGAGAYALVTLYRPLTTKADHAPVRAVGVAWLGLDPAQRTLGVSIKAPDRITPRQTLTVPVTITGGDKAFVTLAAVDQGILQLTRFPSPSPAAHYLSKRRLGVDMRDDYGRLIRNEAAQSQDQGGDGFGGKGLDVVPTRTVALFSGVVAVGADGTASIPLDIPDFQGELRLMAVAFDARKVGSAEARLTVRDPLVAEVILPRFLAPGDVGHATVLLHNIDGADGDYQVRLTGSDAVSGLKEDRSVPLTAGKREVFTVPLSGGASGLGTVSLAVSGPGGFSVDRSWPIQIRPPQLPQTVQTTVALHPGQSETLTPAVLDGMLPGTGSVALSLSRWQGLDVPGLLRWLDRYPFGCLEQTTSRALPLLYFNDIALLTGTRQDQGIEMRVQTAIDRLVSMQRPDGNFGMWGSWSTEADDWISVFALDFLTRAADKGFDVPPATLSSGRRWMQTGILSDRKDARAYAAAILARGGQADISSLRYQHDSALPKSPVALADLGMALEAAGDRARATSAFDHARRSLTELNRVETLLKGGKALSNLTADQRALITPYGGALRDTYAVAAKLAAAGRGTQVPAVLATTAAFDTRPDHTTTQVKAWMLLAAAEIAKNSGKLAVTVNGTPLSGGDPVSVPVPPERLASGLTVTNTGESVVYQVVSVEGVPSAPLPALEQGITLNKSFYTLSGEPVDPATLHRNDRVVVVIDGEVPGKTEGDYAVLDLLPSGWEIEGTLRPDQAGYDWLGDLTEANIREGRDDRFVMAMSLPAYGTITDEDGITSVDYDSETYRFRAAYVVRAVTPGTFTLPAATVEHMYQPQLKARTALNTVVIAE</sequence>
<feature type="domain" description="Alpha-2-macroglobulin bait region" evidence="3">
    <location>
        <begin position="769"/>
        <end position="910"/>
    </location>
</feature>
<dbReference type="InterPro" id="IPR001599">
    <property type="entry name" value="Macroglobln_a2"/>
</dbReference>
<evidence type="ECO:0000313" key="6">
    <source>
        <dbReference type="Proteomes" id="UP000544872"/>
    </source>
</evidence>
<dbReference type="CDD" id="cd02891">
    <property type="entry name" value="A2M_like"/>
    <property type="match status" value="1"/>
</dbReference>
<comment type="similarity">
    <text evidence="1">Belongs to the protease inhibitor I39 (alpha-2-macroglobulin) family. Bacterial alpha-2-macroglobulin subfamily.</text>
</comment>
<dbReference type="Pfam" id="PF21142">
    <property type="entry name" value="A2M_bMG2"/>
    <property type="match status" value="1"/>
</dbReference>
<keyword evidence="6" id="KW-1185">Reference proteome</keyword>
<feature type="domain" description="Alpha-2-macroglobulin" evidence="4">
    <location>
        <begin position="968"/>
        <end position="1057"/>
    </location>
</feature>
<protein>
    <recommendedName>
        <fullName evidence="7">Alpha-2-macroglobulin</fullName>
    </recommendedName>
</protein>
<reference evidence="5 6" key="1">
    <citation type="submission" date="2020-08" db="EMBL/GenBank/DDBJ databases">
        <title>Genomic Encyclopedia of Type Strains, Phase IV (KMG-IV): sequencing the most valuable type-strain genomes for metagenomic binning, comparative biology and taxonomic classification.</title>
        <authorList>
            <person name="Goeker M."/>
        </authorList>
    </citation>
    <scope>NUCLEOTIDE SEQUENCE [LARGE SCALE GENOMIC DNA]</scope>
    <source>
        <strain evidence="5 6">DSM 11590</strain>
    </source>
</reference>
<comment type="caution">
    <text evidence="5">The sequence shown here is derived from an EMBL/GenBank/DDBJ whole genome shotgun (WGS) entry which is preliminary data.</text>
</comment>
<dbReference type="Pfam" id="PF11974">
    <property type="entry name" value="bMG3"/>
    <property type="match status" value="1"/>
</dbReference>